<dbReference type="OrthoDB" id="9806704at2"/>
<dbReference type="GO" id="GO:0016020">
    <property type="term" value="C:membrane"/>
    <property type="evidence" value="ECO:0007669"/>
    <property type="project" value="UniProtKB-SubCell"/>
</dbReference>
<protein>
    <submittedName>
        <fullName evidence="9">Methyl-accepting chemotaxis protein</fullName>
    </submittedName>
</protein>
<keyword evidence="6" id="KW-0812">Transmembrane</keyword>
<dbReference type="SUPFAM" id="SSF58104">
    <property type="entry name" value="Methyl-accepting chemotaxis protein (MCP) signaling domain"/>
    <property type="match status" value="1"/>
</dbReference>
<keyword evidence="2 4" id="KW-0807">Transducer</keyword>
<evidence type="ECO:0000256" key="6">
    <source>
        <dbReference type="SAM" id="Phobius"/>
    </source>
</evidence>
<feature type="coiled-coil region" evidence="5">
    <location>
        <begin position="564"/>
        <end position="598"/>
    </location>
</feature>
<accession>A0A1S6HUY6</accession>
<evidence type="ECO:0000256" key="1">
    <source>
        <dbReference type="ARBA" id="ARBA00004370"/>
    </source>
</evidence>
<dbReference type="EMBL" id="CP014782">
    <property type="protein sequence ID" value="AQS39367.1"/>
    <property type="molecule type" value="Genomic_DNA"/>
</dbReference>
<evidence type="ECO:0000313" key="9">
    <source>
        <dbReference type="EMBL" id="AQS39367.1"/>
    </source>
</evidence>
<dbReference type="PROSITE" id="PS50111">
    <property type="entry name" value="CHEMOTAXIS_TRANSDUC_2"/>
    <property type="match status" value="1"/>
</dbReference>
<keyword evidence="5" id="KW-0175">Coiled coil</keyword>
<dbReference type="Proteomes" id="UP000189545">
    <property type="component" value="Chromosome"/>
</dbReference>
<organism evidence="9 10">
    <name type="scientific">Shewanella psychrophila</name>
    <dbReference type="NCBI Taxonomy" id="225848"/>
    <lineage>
        <taxon>Bacteria</taxon>
        <taxon>Pseudomonadati</taxon>
        <taxon>Pseudomonadota</taxon>
        <taxon>Gammaproteobacteria</taxon>
        <taxon>Alteromonadales</taxon>
        <taxon>Shewanellaceae</taxon>
        <taxon>Shewanella</taxon>
    </lineage>
</organism>
<keyword evidence="6" id="KW-1133">Transmembrane helix</keyword>
<name>A0A1S6HUY6_9GAMM</name>
<evidence type="ECO:0000256" key="2">
    <source>
        <dbReference type="ARBA" id="ARBA00023224"/>
    </source>
</evidence>
<feature type="transmembrane region" description="Helical" evidence="6">
    <location>
        <begin position="417"/>
        <end position="440"/>
    </location>
</feature>
<dbReference type="PANTHER" id="PTHR32089:SF120">
    <property type="entry name" value="METHYL-ACCEPTING CHEMOTAXIS PROTEIN TLPQ"/>
    <property type="match status" value="1"/>
</dbReference>
<dbReference type="RefSeq" id="WP_077754288.1">
    <property type="nucleotide sequence ID" value="NZ_CP014782.1"/>
</dbReference>
<feature type="domain" description="HAMP" evidence="8">
    <location>
        <begin position="442"/>
        <end position="495"/>
    </location>
</feature>
<evidence type="ECO:0000259" key="8">
    <source>
        <dbReference type="PROSITE" id="PS50885"/>
    </source>
</evidence>
<feature type="transmembrane region" description="Helical" evidence="6">
    <location>
        <begin position="7"/>
        <end position="28"/>
    </location>
</feature>
<evidence type="ECO:0000256" key="4">
    <source>
        <dbReference type="PROSITE-ProRule" id="PRU00284"/>
    </source>
</evidence>
<dbReference type="FunFam" id="1.10.287.950:FF:000001">
    <property type="entry name" value="Methyl-accepting chemotaxis sensory transducer"/>
    <property type="match status" value="1"/>
</dbReference>
<reference evidence="9 10" key="1">
    <citation type="submission" date="2016-03" db="EMBL/GenBank/DDBJ databases">
        <title>Complete genome sequence of Shewanella psychrophila WP2, a deep sea bacterium isolated from west Pacific sediment.</title>
        <authorList>
            <person name="Xu G."/>
            <person name="Jian H."/>
        </authorList>
    </citation>
    <scope>NUCLEOTIDE SEQUENCE [LARGE SCALE GENOMIC DNA]</scope>
    <source>
        <strain evidence="9 10">WP2</strain>
    </source>
</reference>
<dbReference type="Pfam" id="PF00672">
    <property type="entry name" value="HAMP"/>
    <property type="match status" value="1"/>
</dbReference>
<dbReference type="GO" id="GO:0006935">
    <property type="term" value="P:chemotaxis"/>
    <property type="evidence" value="ECO:0007669"/>
    <property type="project" value="UniProtKB-ARBA"/>
</dbReference>
<dbReference type="PROSITE" id="PS50885">
    <property type="entry name" value="HAMP"/>
    <property type="match status" value="1"/>
</dbReference>
<dbReference type="CDD" id="cd06225">
    <property type="entry name" value="HAMP"/>
    <property type="match status" value="1"/>
</dbReference>
<keyword evidence="6" id="KW-0472">Membrane</keyword>
<dbReference type="KEGG" id="spsw:Sps_04264"/>
<evidence type="ECO:0000256" key="3">
    <source>
        <dbReference type="ARBA" id="ARBA00029447"/>
    </source>
</evidence>
<dbReference type="InterPro" id="IPR004089">
    <property type="entry name" value="MCPsignal_dom"/>
</dbReference>
<dbReference type="CDD" id="cd11386">
    <property type="entry name" value="MCP_signal"/>
    <property type="match status" value="1"/>
</dbReference>
<dbReference type="Pfam" id="PF00015">
    <property type="entry name" value="MCPsignal"/>
    <property type="match status" value="1"/>
</dbReference>
<evidence type="ECO:0000313" key="10">
    <source>
        <dbReference type="Proteomes" id="UP000189545"/>
    </source>
</evidence>
<dbReference type="SMART" id="SM00304">
    <property type="entry name" value="HAMP"/>
    <property type="match status" value="1"/>
</dbReference>
<proteinExistence type="inferred from homology"/>
<evidence type="ECO:0000259" key="7">
    <source>
        <dbReference type="PROSITE" id="PS50111"/>
    </source>
</evidence>
<comment type="subcellular location">
    <subcellularLocation>
        <location evidence="1">Membrane</location>
    </subcellularLocation>
</comment>
<dbReference type="PANTHER" id="PTHR32089">
    <property type="entry name" value="METHYL-ACCEPTING CHEMOTAXIS PROTEIN MCPB"/>
    <property type="match status" value="1"/>
</dbReference>
<dbReference type="AlphaFoldDB" id="A0A1S6HUY6"/>
<dbReference type="Gene3D" id="1.10.287.950">
    <property type="entry name" value="Methyl-accepting chemotaxis protein"/>
    <property type="match status" value="1"/>
</dbReference>
<dbReference type="InterPro" id="IPR003660">
    <property type="entry name" value="HAMP_dom"/>
</dbReference>
<feature type="domain" description="Methyl-accepting transducer" evidence="7">
    <location>
        <begin position="500"/>
        <end position="736"/>
    </location>
</feature>
<dbReference type="SMART" id="SM00283">
    <property type="entry name" value="MA"/>
    <property type="match status" value="1"/>
</dbReference>
<sequence>MKISSKIVLASVLLSGIGIFTAGSLVGWKSSSIASVALEKRAFEQLVAIREIQKSQVERYFSTIEKEMITLSNGEMVSDVMLHLPQEFFDYAQQSSMRDDSALKRYYTNEFDEEYRNQNPSAMGSATSKLSMLNRNTKAIQHAYISGNSHPLGSKNALEFANDGTSYSKTHKKYHPHFNQYLEAFGFYDIFLVEPESGFVVYSVFKELDYGTSLLDGPYKDTGLAEAFRMANQTTDRNATFLVDFKPYFPSYEAAAAFISSPVFSDDGEKLGVLVFQMPIDEINSLMTYEQEWGKVGLGTSGETYLVGDDHLLRSQNRFLHDDKEGYIKALRASGMNASVVDKIEASGSAIGYQTVDSEGARLALSGQSGIKTIMDYRNVEVLSAFAPLEIPGVKWAILSEIDVTEAMQDKKDMLSAIWLTISVIMLILIPITLIAGFMVGRGISNPINDFIAQVNRVTQNKDLTTRIDYQGKDELFSLASSFNQLLQELQSILNSVEELAATLLQSTSKMMSDIQETTDQTMQQSNSADSVAVATNQLLATIQEVARNAAGAADSVRETNDKCLESTQGAERLEHDMEELNAQMASASQSIEKLAQESESIGSVLDVIQAIAEQTNLLALNAAIEAARAGEQGRGFAVVADEVRTLASRTQQSTEDIREKINSLQHETEITVKMVTSSNEMANASIGTCEENRKILSEVVVLVSQLSDMNMQIATASEQQSAVVGDINQNITEIADTSQRISTKAELSKDDVEKLSGLVTDLEEKMSEFKL</sequence>
<dbReference type="STRING" id="225848.Sps_04264"/>
<keyword evidence="10" id="KW-1185">Reference proteome</keyword>
<gene>
    <name evidence="9" type="ORF">Sps_04264</name>
</gene>
<evidence type="ECO:0000256" key="5">
    <source>
        <dbReference type="SAM" id="Coils"/>
    </source>
</evidence>
<dbReference type="GO" id="GO:0007165">
    <property type="term" value="P:signal transduction"/>
    <property type="evidence" value="ECO:0007669"/>
    <property type="project" value="UniProtKB-KW"/>
</dbReference>
<comment type="similarity">
    <text evidence="3">Belongs to the methyl-accepting chemotaxis (MCP) protein family.</text>
</comment>